<reference evidence="2 3" key="1">
    <citation type="submission" date="2020-07" db="EMBL/GenBank/DDBJ databases">
        <title>Endozoicomonas sp. nov., isolated from sediment.</title>
        <authorList>
            <person name="Gu T."/>
        </authorList>
    </citation>
    <scope>NUCLEOTIDE SEQUENCE [LARGE SCALE GENOMIC DNA]</scope>
    <source>
        <strain evidence="2 3">SM1973</strain>
    </source>
</reference>
<dbReference type="InterPro" id="IPR014976">
    <property type="entry name" value="AbpA_HamA_C"/>
</dbReference>
<keyword evidence="3" id="KW-1185">Reference proteome</keyword>
<feature type="domain" description="Anti-bacteriophage protein A/HamA C-terminal" evidence="1">
    <location>
        <begin position="13"/>
        <end position="305"/>
    </location>
</feature>
<name>A0A853I5Y4_9GAMM</name>
<accession>A0A853I5Y4</accession>
<sequence>MENGPFGSRSIIEKKITEDTLRSFLVGFDLNDQGESQYRWSKLVQKITNVIHEFSFGFHEGTTTHNTQTLEKLVEAANSIYKIDSFQKVRDIYSKNDHISDELDDKYLRRGEFGELILHLILRDHLNTIPLLSKIYFKDSLGHTVHGFDCVHVEPESKTMWLGESKLYIDPKRGLSELIRDIEEHFKTNYLDSEFSLIAKKIKHFNNIPGSDHWKKLLSNTTKLKDKLDEIYIPLLCTYSCDLFEKYDDENKEEFVNEYEDKIRKLKKYFDDRNNHPLRSRLKIIVMLLPVKCKKELVKRLHKKLSLLQSVGDE</sequence>
<dbReference type="Pfam" id="PF08878">
    <property type="entry name" value="HamA"/>
    <property type="match status" value="1"/>
</dbReference>
<proteinExistence type="predicted"/>
<comment type="caution">
    <text evidence="2">The sequence shown here is derived from an EMBL/GenBank/DDBJ whole genome shotgun (WGS) entry which is preliminary data.</text>
</comment>
<evidence type="ECO:0000313" key="2">
    <source>
        <dbReference type="EMBL" id="NYZ66068.1"/>
    </source>
</evidence>
<gene>
    <name evidence="2" type="ORF">H0A36_08585</name>
</gene>
<evidence type="ECO:0000313" key="3">
    <source>
        <dbReference type="Proteomes" id="UP000569732"/>
    </source>
</evidence>
<dbReference type="Proteomes" id="UP000569732">
    <property type="component" value="Unassembled WGS sequence"/>
</dbReference>
<dbReference type="RefSeq" id="WP_180568100.1">
    <property type="nucleotide sequence ID" value="NZ_JACCKB010000010.1"/>
</dbReference>
<dbReference type="EMBL" id="JACCKB010000010">
    <property type="protein sequence ID" value="NYZ66068.1"/>
    <property type="molecule type" value="Genomic_DNA"/>
</dbReference>
<organism evidence="2 3">
    <name type="scientific">Spartinivicinus marinus</name>
    <dbReference type="NCBI Taxonomy" id="2994442"/>
    <lineage>
        <taxon>Bacteria</taxon>
        <taxon>Pseudomonadati</taxon>
        <taxon>Pseudomonadota</taxon>
        <taxon>Gammaproteobacteria</taxon>
        <taxon>Oceanospirillales</taxon>
        <taxon>Zooshikellaceae</taxon>
        <taxon>Spartinivicinus</taxon>
    </lineage>
</organism>
<evidence type="ECO:0000259" key="1">
    <source>
        <dbReference type="Pfam" id="PF08878"/>
    </source>
</evidence>
<dbReference type="AlphaFoldDB" id="A0A853I5Y4"/>
<protein>
    <submittedName>
        <fullName evidence="2">DUF1837 domain-containing protein</fullName>
    </submittedName>
</protein>